<dbReference type="OrthoDB" id="679074at2"/>
<reference evidence="3 4" key="1">
    <citation type="submission" date="2019-05" db="EMBL/GenBank/DDBJ databases">
        <title>Panacibacter sp. strain 17mud1-8 Genome sequencing and assembly.</title>
        <authorList>
            <person name="Chhetri G."/>
        </authorList>
    </citation>
    <scope>NUCLEOTIDE SEQUENCE [LARGE SCALE GENOMIC DNA]</scope>
    <source>
        <strain evidence="3 4">17mud1-8</strain>
    </source>
</reference>
<feature type="compositionally biased region" description="Polar residues" evidence="1">
    <location>
        <begin position="264"/>
        <end position="292"/>
    </location>
</feature>
<keyword evidence="4" id="KW-1185">Reference proteome</keyword>
<feature type="compositionally biased region" description="Polar residues" evidence="1">
    <location>
        <begin position="353"/>
        <end position="370"/>
    </location>
</feature>
<keyword evidence="2" id="KW-0812">Transmembrane</keyword>
<organism evidence="3 4">
    <name type="scientific">Ilyomonas limi</name>
    <dbReference type="NCBI Taxonomy" id="2575867"/>
    <lineage>
        <taxon>Bacteria</taxon>
        <taxon>Pseudomonadati</taxon>
        <taxon>Bacteroidota</taxon>
        <taxon>Chitinophagia</taxon>
        <taxon>Chitinophagales</taxon>
        <taxon>Chitinophagaceae</taxon>
        <taxon>Ilyomonas</taxon>
    </lineage>
</organism>
<gene>
    <name evidence="3" type="ORF">FC093_18095</name>
</gene>
<feature type="region of interest" description="Disordered" evidence="1">
    <location>
        <begin position="264"/>
        <end position="373"/>
    </location>
</feature>
<feature type="compositionally biased region" description="Low complexity" evidence="1">
    <location>
        <begin position="80"/>
        <end position="95"/>
    </location>
</feature>
<accession>A0A4U3KWW5</accession>
<proteinExistence type="predicted"/>
<keyword evidence="2" id="KW-0472">Membrane</keyword>
<sequence>MQYRLLRNNKESGPYTKAQLEEMGLKPYDLLWIEGRGGAWLYASEIDDLKSIAPAIEEQPYDRFYKGKEKQTAITNSKQNNSSNANTTNTTNTATLKQPKPRFRISGDKVVMIDNAALQEPKPLHDALSSFTKTQPQQPEAVAAKAAPKQEIATHIQSVGLDWEDMYTDWKGEAKEKTEKPAPAKAQTMEEVRQRFEEAKLKQLGEKQHKTANNTKQNIMAAVAILVLAIGGYAGYKMNQGSDSNSATQSTPAVEKAVILQNGNNQQQDPADANSNVSASAQQQTDDNTSEVANEVKNSLPADNSKTVNPAPLSAENNKENNPDTKKEQSQIPAKNTEANTTVKTDKKAVQQEPVTDNNKVTAGKNTQEDYTPYDIKKGTATAPIQAPPVTEPAIAKQEASKKSISDYISVSRLGSNTNSGSVQNVLLSVKNVTDFPIDLAVVDIQYYGTNGRFQKGETMYVRNIGAGDNINVRIPDSKTSRSISYKVSLVSSEQKTLYLVGD</sequence>
<dbReference type="RefSeq" id="WP_137263220.1">
    <property type="nucleotide sequence ID" value="NZ_SZQL01000016.1"/>
</dbReference>
<feature type="compositionally biased region" description="Polar residues" evidence="1">
    <location>
        <begin position="330"/>
        <end position="343"/>
    </location>
</feature>
<feature type="region of interest" description="Disordered" evidence="1">
    <location>
        <begin position="70"/>
        <end position="100"/>
    </location>
</feature>
<evidence type="ECO:0000313" key="3">
    <source>
        <dbReference type="EMBL" id="TKK66164.1"/>
    </source>
</evidence>
<evidence type="ECO:0000313" key="4">
    <source>
        <dbReference type="Proteomes" id="UP000305848"/>
    </source>
</evidence>
<dbReference type="Proteomes" id="UP000305848">
    <property type="component" value="Unassembled WGS sequence"/>
</dbReference>
<name>A0A4U3KWW5_9BACT</name>
<dbReference type="AlphaFoldDB" id="A0A4U3KWW5"/>
<keyword evidence="2" id="KW-1133">Transmembrane helix</keyword>
<protein>
    <recommendedName>
        <fullName evidence="5">DUF4339 domain-containing protein</fullName>
    </recommendedName>
</protein>
<evidence type="ECO:0000256" key="1">
    <source>
        <dbReference type="SAM" id="MobiDB-lite"/>
    </source>
</evidence>
<comment type="caution">
    <text evidence="3">The sequence shown here is derived from an EMBL/GenBank/DDBJ whole genome shotgun (WGS) entry which is preliminary data.</text>
</comment>
<dbReference type="EMBL" id="SZQL01000016">
    <property type="protein sequence ID" value="TKK66164.1"/>
    <property type="molecule type" value="Genomic_DNA"/>
</dbReference>
<evidence type="ECO:0008006" key="5">
    <source>
        <dbReference type="Google" id="ProtNLM"/>
    </source>
</evidence>
<feature type="compositionally biased region" description="Basic and acidic residues" evidence="1">
    <location>
        <begin position="317"/>
        <end position="329"/>
    </location>
</feature>
<feature type="transmembrane region" description="Helical" evidence="2">
    <location>
        <begin position="219"/>
        <end position="236"/>
    </location>
</feature>
<evidence type="ECO:0000256" key="2">
    <source>
        <dbReference type="SAM" id="Phobius"/>
    </source>
</evidence>